<dbReference type="RefSeq" id="WP_058355781.1">
    <property type="nucleotide sequence ID" value="NZ_CABKVG010000008.1"/>
</dbReference>
<dbReference type="InterPro" id="IPR006597">
    <property type="entry name" value="Sel1-like"/>
</dbReference>
<accession>A0ABY4E3L1</accession>
<dbReference type="Gene3D" id="1.25.40.10">
    <property type="entry name" value="Tetratricopeptide repeat domain"/>
    <property type="match status" value="2"/>
</dbReference>
<dbReference type="SMART" id="SM00671">
    <property type="entry name" value="SEL1"/>
    <property type="match status" value="2"/>
</dbReference>
<dbReference type="EMBL" id="CP091511">
    <property type="protein sequence ID" value="UOO90338.1"/>
    <property type="molecule type" value="Genomic_DNA"/>
</dbReference>
<gene>
    <name evidence="1" type="ORF">LVJ82_04980</name>
</gene>
<dbReference type="SUPFAM" id="SSF81901">
    <property type="entry name" value="HCP-like"/>
    <property type="match status" value="2"/>
</dbReference>
<proteinExistence type="predicted"/>
<evidence type="ECO:0000313" key="2">
    <source>
        <dbReference type="Proteomes" id="UP000832011"/>
    </source>
</evidence>
<evidence type="ECO:0000313" key="1">
    <source>
        <dbReference type="EMBL" id="UOO90338.1"/>
    </source>
</evidence>
<dbReference type="Pfam" id="PF08238">
    <property type="entry name" value="Sel1"/>
    <property type="match status" value="3"/>
</dbReference>
<name>A0ABY4E3L1_9NEIS</name>
<dbReference type="PANTHER" id="PTHR43628">
    <property type="entry name" value="ACTIVATOR OF C KINASE PROTEIN 1-RELATED"/>
    <property type="match status" value="1"/>
</dbReference>
<keyword evidence="2" id="KW-1185">Reference proteome</keyword>
<reference evidence="1 2" key="1">
    <citation type="journal article" date="2022" name="Res Sq">
        <title>Evolution of multicellular longitudinally dividing oral cavity symbionts (Neisseriaceae).</title>
        <authorList>
            <person name="Nyongesa S."/>
            <person name="Weber P."/>
            <person name="Bernet E."/>
            <person name="Pullido F."/>
            <person name="Nieckarz M."/>
            <person name="Delaby M."/>
            <person name="Nieves C."/>
            <person name="Viehboeck T."/>
            <person name="Krause N."/>
            <person name="Rivera-Millot A."/>
            <person name="Nakamura A."/>
            <person name="Vischer N."/>
            <person name="VanNieuwenhze M."/>
            <person name="Brun Y."/>
            <person name="Cava F."/>
            <person name="Bulgheresi S."/>
            <person name="Veyrier F."/>
        </authorList>
    </citation>
    <scope>NUCLEOTIDE SEQUENCE [LARGE SCALE GENOMIC DNA]</scope>
    <source>
        <strain evidence="1 2">SN4</strain>
    </source>
</reference>
<protein>
    <submittedName>
        <fullName evidence="1">Sel1 repeat family protein</fullName>
    </submittedName>
</protein>
<dbReference type="InterPro" id="IPR052945">
    <property type="entry name" value="Mitotic_Regulator"/>
</dbReference>
<sequence>MHLLGIMYFNGTGTQFDLNQAIYWMEKAASQQDTKSIQRLAMFQELQNHVPAAILTQWDIVVRNTIGEIMLKAIQGDANAQAQLDSMYYSGYLAFSTEPFPVDKAQSAYWRRKAANQGNIESLLGEGEIHYKQYLEHKNIQDLKQAIKWTRAAVAVTLPANMSSESLPFISHQRAVQLLPQFEQELKQAQQK</sequence>
<organism evidence="1 2">
    <name type="scientific">Vitreoscilla massiliensis</name>
    <dbReference type="NCBI Taxonomy" id="1689272"/>
    <lineage>
        <taxon>Bacteria</taxon>
        <taxon>Pseudomonadati</taxon>
        <taxon>Pseudomonadota</taxon>
        <taxon>Betaproteobacteria</taxon>
        <taxon>Neisseriales</taxon>
        <taxon>Neisseriaceae</taxon>
        <taxon>Vitreoscilla</taxon>
    </lineage>
</organism>
<dbReference type="InterPro" id="IPR011990">
    <property type="entry name" value="TPR-like_helical_dom_sf"/>
</dbReference>
<dbReference type="PANTHER" id="PTHR43628:SF1">
    <property type="entry name" value="CHITIN SYNTHASE REGULATORY FACTOR 2-RELATED"/>
    <property type="match status" value="1"/>
</dbReference>
<dbReference type="Proteomes" id="UP000832011">
    <property type="component" value="Chromosome"/>
</dbReference>